<keyword evidence="1" id="KW-0812">Transmembrane</keyword>
<evidence type="ECO:0000313" key="2">
    <source>
        <dbReference type="EMBL" id="WOX22811.1"/>
    </source>
</evidence>
<accession>A0ABZ0LTI2</accession>
<proteinExistence type="predicted"/>
<dbReference type="Proteomes" id="UP001301731">
    <property type="component" value="Chromosome"/>
</dbReference>
<evidence type="ECO:0000313" key="3">
    <source>
        <dbReference type="Proteomes" id="UP001301731"/>
    </source>
</evidence>
<protein>
    <submittedName>
        <fullName evidence="2">Uncharacterized protein</fullName>
    </submittedName>
</protein>
<dbReference type="EMBL" id="CP137573">
    <property type="protein sequence ID" value="WOX22811.1"/>
    <property type="molecule type" value="Genomic_DNA"/>
</dbReference>
<keyword evidence="1" id="KW-0472">Membrane</keyword>
<dbReference type="RefSeq" id="WP_318104098.1">
    <property type="nucleotide sequence ID" value="NZ_CP137573.1"/>
</dbReference>
<name>A0ABZ0LTI2_9ACTN</name>
<feature type="transmembrane region" description="Helical" evidence="1">
    <location>
        <begin position="35"/>
        <end position="54"/>
    </location>
</feature>
<reference evidence="2 3" key="1">
    <citation type="submission" date="2023-10" db="EMBL/GenBank/DDBJ databases">
        <title>The genome sequence of Streptomyces sp. HUAS YS2.</title>
        <authorList>
            <person name="Mo P."/>
        </authorList>
    </citation>
    <scope>NUCLEOTIDE SEQUENCE [LARGE SCALE GENOMIC DNA]</scope>
    <source>
        <strain evidence="2 3">HUAS YS2</strain>
    </source>
</reference>
<keyword evidence="1" id="KW-1133">Transmembrane helix</keyword>
<sequence>MQLATKRALAAGATVAVAAAVNVSTGMLTQKWSLAWGACAVALVIVGVGLQVWLTHSEATPSARQHIEDVQAGSVHMEMGGSGEQVVKRVKAKRKFTQRQG</sequence>
<keyword evidence="3" id="KW-1185">Reference proteome</keyword>
<evidence type="ECO:0000256" key="1">
    <source>
        <dbReference type="SAM" id="Phobius"/>
    </source>
</evidence>
<gene>
    <name evidence="2" type="ORF">R2D22_15960</name>
</gene>
<organism evidence="2 3">
    <name type="scientific">Streptomyces solicathayae</name>
    <dbReference type="NCBI Taxonomy" id="3081768"/>
    <lineage>
        <taxon>Bacteria</taxon>
        <taxon>Bacillati</taxon>
        <taxon>Actinomycetota</taxon>
        <taxon>Actinomycetes</taxon>
        <taxon>Kitasatosporales</taxon>
        <taxon>Streptomycetaceae</taxon>
        <taxon>Streptomyces</taxon>
    </lineage>
</organism>